<reference evidence="14 15" key="1">
    <citation type="submission" date="2017-06" db="EMBL/GenBank/DDBJ databases">
        <title>A platform for efficient transgenesis in Macrostomum lignano, a flatworm model organism for stem cell research.</title>
        <authorList>
            <person name="Berezikov E."/>
        </authorList>
    </citation>
    <scope>NUCLEOTIDE SEQUENCE [LARGE SCALE GENOMIC DNA]</scope>
    <source>
        <strain evidence="14">DV1</strain>
        <tissue evidence="14">Whole organism</tissue>
    </source>
</reference>
<dbReference type="STRING" id="282301.A0A267FZM8"/>
<evidence type="ECO:0000256" key="12">
    <source>
        <dbReference type="PROSITE-ProRule" id="PRU00221"/>
    </source>
</evidence>
<evidence type="ECO:0000313" key="14">
    <source>
        <dbReference type="EMBL" id="PAA78644.1"/>
    </source>
</evidence>
<evidence type="ECO:0000256" key="9">
    <source>
        <dbReference type="ARBA" id="ARBA00024190"/>
    </source>
</evidence>
<dbReference type="PANTHER" id="PTHR12442">
    <property type="entry name" value="DYNEIN INTERMEDIATE CHAIN"/>
    <property type="match status" value="1"/>
</dbReference>
<evidence type="ECO:0000256" key="6">
    <source>
        <dbReference type="ARBA" id="ARBA00023069"/>
    </source>
</evidence>
<feature type="repeat" description="WD" evidence="12">
    <location>
        <begin position="645"/>
        <end position="687"/>
    </location>
</feature>
<feature type="region of interest" description="Disordered" evidence="13">
    <location>
        <begin position="1"/>
        <end position="32"/>
    </location>
</feature>
<name>A0A267FZM8_9PLAT</name>
<dbReference type="GO" id="GO:0005858">
    <property type="term" value="C:axonemal dynein complex"/>
    <property type="evidence" value="ECO:0007669"/>
    <property type="project" value="TreeGrafter"/>
</dbReference>
<evidence type="ECO:0000256" key="13">
    <source>
        <dbReference type="SAM" id="MobiDB-lite"/>
    </source>
</evidence>
<evidence type="ECO:0000256" key="3">
    <source>
        <dbReference type="ARBA" id="ARBA00022574"/>
    </source>
</evidence>
<dbReference type="PANTHER" id="PTHR12442:SF12">
    <property type="entry name" value="DYNEIN AXONEMAL INTERMEDIATE CHAIN 4"/>
    <property type="match status" value="1"/>
</dbReference>
<keyword evidence="2" id="KW-0963">Cytoplasm</keyword>
<dbReference type="InterPro" id="IPR015943">
    <property type="entry name" value="WD40/YVTN_repeat-like_dom_sf"/>
</dbReference>
<feature type="compositionally biased region" description="Low complexity" evidence="13">
    <location>
        <begin position="98"/>
        <end position="123"/>
    </location>
</feature>
<dbReference type="SMART" id="SM00320">
    <property type="entry name" value="WD40"/>
    <property type="match status" value="6"/>
</dbReference>
<evidence type="ECO:0000256" key="8">
    <source>
        <dbReference type="ARBA" id="ARBA00023273"/>
    </source>
</evidence>
<keyword evidence="4" id="KW-0677">Repeat</keyword>
<protein>
    <recommendedName>
        <fullName evidence="10">Dynein axonemal intermediate chain 4</fullName>
    </recommendedName>
    <alternativeName>
        <fullName evidence="11">WD repeat-containing protein 78</fullName>
    </alternativeName>
</protein>
<sequence>MSQVKLQESIVTSSRPAAAGQSAANASKKARQSRKGFYASGLYASRATSGVSSRKSGEEKGVWSKYPRLPNDQGGEDTPKPLLEDDKKVSYDTKETPSELASQSQSSQLQLQPEKSSIGLGSRSIQSSSVVSIGSDYGDDYGDRGSVDQLHWTEMKTLRDQMESPLTEADLEANVDIEISETDTIWLLDIKPKLVNPETDGDLAELIKQRNEAYKALLADKVGNDKYVAREMNTLEATKMTKPCQTDEIGRSEFGNTASGWDMFDSFQAQLEKEKADRFEKKTDEELAKEAEQQQGDDPLEDNQRPLEPTSKSPAFVGRQSTTPSVLDSEFGTVRESVAMTAEEQAQLDAILTSPKLKQTLFIIERAVVQNNSQNLLATYRHLPIIELDKTGDSEAEASQALLVRQKSGASLSPHLAYLWRYSCPAVKGQAVTCMVWNKQNKDILAVSYGKHEYEPEMKSGLVCCWSVKNIQQPERVFRTKSGVTALSWSTQFSYLLAAGLFDGHVLIFDVRTGSQEPVFDSYLSPGRHFGPVRQLEWVRKEAGKHEETQEVLVSASSDGRVIQWSIRKGFEFKELMKLKRVTTVLPGPSQKQKQQKADALISRQASGSSMAFNPNDKNVYLVGTEDGNLHKCSCSYNEQYLESYFGHSSPVYSVKWSPFLTDVFISCAADWTINLWQADRTRPVTTMGSSTKSINSLSWSPKSSCIFACVNDGQLEVWNMAHSTLDPIITEPTDEDTGRYTHVLFSDNSDSLLVGDAQGNVQVFKLENMPSAPKNQAEALDRVIQLALKTELNASQTA</sequence>
<feature type="region of interest" description="Disordered" evidence="13">
    <location>
        <begin position="275"/>
        <end position="324"/>
    </location>
</feature>
<comment type="caution">
    <text evidence="14">The sequence shown here is derived from an EMBL/GenBank/DDBJ whole genome shotgun (WGS) entry which is preliminary data.</text>
</comment>
<keyword evidence="3 12" id="KW-0853">WD repeat</keyword>
<dbReference type="Gene3D" id="2.130.10.10">
    <property type="entry name" value="YVTN repeat-like/Quinoprotein amine dehydrogenase"/>
    <property type="match status" value="2"/>
</dbReference>
<keyword evidence="6" id="KW-0969">Cilium</keyword>
<dbReference type="GO" id="GO:0120293">
    <property type="term" value="C:dynein axonemal particle"/>
    <property type="evidence" value="ECO:0007669"/>
    <property type="project" value="UniProtKB-SubCell"/>
</dbReference>
<evidence type="ECO:0000313" key="15">
    <source>
        <dbReference type="Proteomes" id="UP000215902"/>
    </source>
</evidence>
<dbReference type="InterPro" id="IPR001680">
    <property type="entry name" value="WD40_rpt"/>
</dbReference>
<dbReference type="OrthoDB" id="10259804at2759"/>
<feature type="compositionally biased region" description="Basic and acidic residues" evidence="13">
    <location>
        <begin position="275"/>
        <end position="292"/>
    </location>
</feature>
<dbReference type="SUPFAM" id="SSF50978">
    <property type="entry name" value="WD40 repeat-like"/>
    <property type="match status" value="1"/>
</dbReference>
<gene>
    <name evidence="14" type="ORF">BOX15_Mlig012776g2</name>
</gene>
<dbReference type="GO" id="GO:0045504">
    <property type="term" value="F:dynein heavy chain binding"/>
    <property type="evidence" value="ECO:0007669"/>
    <property type="project" value="TreeGrafter"/>
</dbReference>
<comment type="subcellular location">
    <subcellularLocation>
        <location evidence="1">Cytoplasm</location>
        <location evidence="1">Cytoskeleton</location>
        <location evidence="1">Flagellum axoneme</location>
    </subcellularLocation>
    <subcellularLocation>
        <location evidence="9">Dynein axonemal particle</location>
    </subcellularLocation>
</comment>
<proteinExistence type="predicted"/>
<dbReference type="Proteomes" id="UP000215902">
    <property type="component" value="Unassembled WGS sequence"/>
</dbReference>
<dbReference type="InterPro" id="IPR019775">
    <property type="entry name" value="WD40_repeat_CS"/>
</dbReference>
<feature type="compositionally biased region" description="Polar residues" evidence="13">
    <location>
        <begin position="1"/>
        <end position="12"/>
    </location>
</feature>
<dbReference type="InterPro" id="IPR036322">
    <property type="entry name" value="WD40_repeat_dom_sf"/>
</dbReference>
<evidence type="ECO:0000256" key="5">
    <source>
        <dbReference type="ARBA" id="ARBA00022846"/>
    </source>
</evidence>
<keyword evidence="5" id="KW-0282">Flagellum</keyword>
<dbReference type="PROSITE" id="PS50294">
    <property type="entry name" value="WD_REPEATS_REGION"/>
    <property type="match status" value="1"/>
</dbReference>
<evidence type="ECO:0000256" key="7">
    <source>
        <dbReference type="ARBA" id="ARBA00023212"/>
    </source>
</evidence>
<dbReference type="GO" id="GO:0003341">
    <property type="term" value="P:cilium movement"/>
    <property type="evidence" value="ECO:0007669"/>
    <property type="project" value="TreeGrafter"/>
</dbReference>
<feature type="compositionally biased region" description="Low complexity" evidence="13">
    <location>
        <begin position="13"/>
        <end position="27"/>
    </location>
</feature>
<feature type="region of interest" description="Disordered" evidence="13">
    <location>
        <begin position="46"/>
        <end position="123"/>
    </location>
</feature>
<feature type="compositionally biased region" description="Basic and acidic residues" evidence="13">
    <location>
        <begin position="77"/>
        <end position="97"/>
    </location>
</feature>
<evidence type="ECO:0000256" key="4">
    <source>
        <dbReference type="ARBA" id="ARBA00022737"/>
    </source>
</evidence>
<evidence type="ECO:0000256" key="1">
    <source>
        <dbReference type="ARBA" id="ARBA00004611"/>
    </source>
</evidence>
<keyword evidence="7" id="KW-0206">Cytoskeleton</keyword>
<dbReference type="InterPro" id="IPR050687">
    <property type="entry name" value="Dynein_IC"/>
</dbReference>
<keyword evidence="15" id="KW-1185">Reference proteome</keyword>
<dbReference type="FunFam" id="2.130.10.10:FF:001248">
    <property type="entry name" value="WD repeat domain 78"/>
    <property type="match status" value="1"/>
</dbReference>
<accession>A0A267FZM8</accession>
<dbReference type="PROSITE" id="PS00678">
    <property type="entry name" value="WD_REPEATS_1"/>
    <property type="match status" value="1"/>
</dbReference>
<dbReference type="Pfam" id="PF00400">
    <property type="entry name" value="WD40"/>
    <property type="match status" value="3"/>
</dbReference>
<dbReference type="PROSITE" id="PS50082">
    <property type="entry name" value="WD_REPEATS_2"/>
    <property type="match status" value="2"/>
</dbReference>
<evidence type="ECO:0000256" key="2">
    <source>
        <dbReference type="ARBA" id="ARBA00022490"/>
    </source>
</evidence>
<dbReference type="EMBL" id="NIVC01000673">
    <property type="protein sequence ID" value="PAA78644.1"/>
    <property type="molecule type" value="Genomic_DNA"/>
</dbReference>
<dbReference type="GO" id="GO:0045503">
    <property type="term" value="F:dynein light chain binding"/>
    <property type="evidence" value="ECO:0007669"/>
    <property type="project" value="TreeGrafter"/>
</dbReference>
<feature type="repeat" description="WD" evidence="12">
    <location>
        <begin position="688"/>
        <end position="721"/>
    </location>
</feature>
<keyword evidence="8" id="KW-0966">Cell projection</keyword>
<organism evidence="14 15">
    <name type="scientific">Macrostomum lignano</name>
    <dbReference type="NCBI Taxonomy" id="282301"/>
    <lineage>
        <taxon>Eukaryota</taxon>
        <taxon>Metazoa</taxon>
        <taxon>Spiralia</taxon>
        <taxon>Lophotrochozoa</taxon>
        <taxon>Platyhelminthes</taxon>
        <taxon>Rhabditophora</taxon>
        <taxon>Macrostomorpha</taxon>
        <taxon>Macrostomida</taxon>
        <taxon>Macrostomidae</taxon>
        <taxon>Macrostomum</taxon>
    </lineage>
</organism>
<evidence type="ECO:0000256" key="10">
    <source>
        <dbReference type="ARBA" id="ARBA00040002"/>
    </source>
</evidence>
<evidence type="ECO:0000256" key="11">
    <source>
        <dbReference type="ARBA" id="ARBA00041557"/>
    </source>
</evidence>
<dbReference type="AlphaFoldDB" id="A0A267FZM8"/>